<evidence type="ECO:0000256" key="1">
    <source>
        <dbReference type="SAM" id="Phobius"/>
    </source>
</evidence>
<dbReference type="EMBL" id="UINC01089019">
    <property type="protein sequence ID" value="SVC39751.1"/>
    <property type="molecule type" value="Genomic_DNA"/>
</dbReference>
<keyword evidence="1" id="KW-1133">Transmembrane helix</keyword>
<feature type="transmembrane region" description="Helical" evidence="1">
    <location>
        <begin position="60"/>
        <end position="79"/>
    </location>
</feature>
<feature type="transmembrane region" description="Helical" evidence="1">
    <location>
        <begin position="235"/>
        <end position="261"/>
    </location>
</feature>
<dbReference type="AlphaFoldDB" id="A0A382LXW9"/>
<dbReference type="GO" id="GO:0016020">
    <property type="term" value="C:membrane"/>
    <property type="evidence" value="ECO:0007669"/>
    <property type="project" value="InterPro"/>
</dbReference>
<feature type="non-terminal residue" evidence="3">
    <location>
        <position position="268"/>
    </location>
</feature>
<keyword evidence="1" id="KW-0472">Membrane</keyword>
<evidence type="ECO:0000259" key="2">
    <source>
        <dbReference type="Pfam" id="PF00892"/>
    </source>
</evidence>
<feature type="transmembrane region" description="Helical" evidence="1">
    <location>
        <begin position="91"/>
        <end position="108"/>
    </location>
</feature>
<feature type="transmembrane region" description="Helical" evidence="1">
    <location>
        <begin position="211"/>
        <end position="229"/>
    </location>
</feature>
<evidence type="ECO:0000313" key="3">
    <source>
        <dbReference type="EMBL" id="SVC39751.1"/>
    </source>
</evidence>
<sequence length="268" mass="28999">LAVFSAALFGLITAIEKRIIDHHLPNLGVYYASIAFSLFIPAVIVFLATGVPDETSTYSLLMATLSGSTWGVGLAMVFWGYKLEEASRASAIVHTFPVFVAIVALFWLDETLVPGQWAAIIVIVAGAFVISIRRSDGRGIFRLSQAFPILICGSLLTALSHLFAKSALDDHLTVWMTYSIRAAAMGVAFAFLAKPAAFLELLRVLRNWRTLALILIADFLLAPVASISLTRATGLGAISLVAAVAATRPFFVFMVSTFFSIERIKLLN</sequence>
<name>A0A382LXW9_9ZZZZ</name>
<feature type="transmembrane region" description="Helical" evidence="1">
    <location>
        <begin position="27"/>
        <end position="48"/>
    </location>
</feature>
<feature type="transmembrane region" description="Helical" evidence="1">
    <location>
        <begin position="175"/>
        <end position="199"/>
    </location>
</feature>
<proteinExistence type="predicted"/>
<keyword evidence="1" id="KW-0812">Transmembrane</keyword>
<protein>
    <recommendedName>
        <fullName evidence="2">EamA domain-containing protein</fullName>
    </recommendedName>
</protein>
<feature type="non-terminal residue" evidence="3">
    <location>
        <position position="1"/>
    </location>
</feature>
<dbReference type="InterPro" id="IPR000620">
    <property type="entry name" value="EamA_dom"/>
</dbReference>
<organism evidence="3">
    <name type="scientific">marine metagenome</name>
    <dbReference type="NCBI Taxonomy" id="408172"/>
    <lineage>
        <taxon>unclassified sequences</taxon>
        <taxon>metagenomes</taxon>
        <taxon>ecological metagenomes</taxon>
    </lineage>
</organism>
<dbReference type="InterPro" id="IPR037185">
    <property type="entry name" value="EmrE-like"/>
</dbReference>
<reference evidence="3" key="1">
    <citation type="submission" date="2018-05" db="EMBL/GenBank/DDBJ databases">
        <authorList>
            <person name="Lanie J.A."/>
            <person name="Ng W.-L."/>
            <person name="Kazmierczak K.M."/>
            <person name="Andrzejewski T.M."/>
            <person name="Davidsen T.M."/>
            <person name="Wayne K.J."/>
            <person name="Tettelin H."/>
            <person name="Glass J.I."/>
            <person name="Rusch D."/>
            <person name="Podicherti R."/>
            <person name="Tsui H.-C.T."/>
            <person name="Winkler M.E."/>
        </authorList>
    </citation>
    <scope>NUCLEOTIDE SEQUENCE</scope>
</reference>
<dbReference type="Pfam" id="PF00892">
    <property type="entry name" value="EamA"/>
    <property type="match status" value="1"/>
</dbReference>
<feature type="transmembrane region" description="Helical" evidence="1">
    <location>
        <begin position="114"/>
        <end position="132"/>
    </location>
</feature>
<accession>A0A382LXW9</accession>
<feature type="transmembrane region" description="Helical" evidence="1">
    <location>
        <begin position="144"/>
        <end position="163"/>
    </location>
</feature>
<gene>
    <name evidence="3" type="ORF">METZ01_LOCUS292605</name>
</gene>
<dbReference type="SUPFAM" id="SSF103481">
    <property type="entry name" value="Multidrug resistance efflux transporter EmrE"/>
    <property type="match status" value="1"/>
</dbReference>
<feature type="domain" description="EamA" evidence="2">
    <location>
        <begin position="1"/>
        <end position="131"/>
    </location>
</feature>